<dbReference type="InterPro" id="IPR010200">
    <property type="entry name" value="HflC"/>
</dbReference>
<dbReference type="HOGENOM" id="CLU_059167_3_0_6"/>
<dbReference type="STRING" id="243233.MCA1980"/>
<comment type="function">
    <text evidence="6">HflC and HflK could regulate a protease.</text>
</comment>
<protein>
    <recommendedName>
        <fullName evidence="6">Protein HflC</fullName>
    </recommendedName>
</protein>
<evidence type="ECO:0000256" key="4">
    <source>
        <dbReference type="ARBA" id="ARBA00022989"/>
    </source>
</evidence>
<name>Q606N6_METCA</name>
<dbReference type="SMART" id="SM00244">
    <property type="entry name" value="PHB"/>
    <property type="match status" value="1"/>
</dbReference>
<reference evidence="8 9" key="1">
    <citation type="journal article" date="2004" name="PLoS Biol.">
        <title>Genomic insights into methanotrophy: the complete genome sequence of Methylococcus capsulatus (Bath).</title>
        <authorList>
            <person name="Ward N.L."/>
            <person name="Larsen O."/>
            <person name="Sakwa J."/>
            <person name="Bruseth L."/>
            <person name="Khouri H.M."/>
            <person name="Durkin A.S."/>
            <person name="Dimitrov G."/>
            <person name="Jiang L."/>
            <person name="Scanlan D."/>
            <person name="Kang K.H."/>
            <person name="Lewis M.R."/>
            <person name="Nelson K.E."/>
            <person name="Methe B.A."/>
            <person name="Wu M."/>
            <person name="Heidelberg J.F."/>
            <person name="Paulsen I.T."/>
            <person name="Fouts D.E."/>
            <person name="Ravel J."/>
            <person name="Tettelin H."/>
            <person name="Ren Q."/>
            <person name="Read T.D."/>
            <person name="DeBoy R.T."/>
            <person name="Seshadri R."/>
            <person name="Salzberg S.L."/>
            <person name="Jensen H.B."/>
            <person name="Birkeland N.K."/>
            <person name="Nelson W.C."/>
            <person name="Dodson R.J."/>
            <person name="Grindhaug S.H."/>
            <person name="Holt I.E."/>
            <person name="Eidhammer I."/>
            <person name="Jonasen I."/>
            <person name="Vanaken S."/>
            <person name="Utterback T.R."/>
            <person name="Feldblyum T.V."/>
            <person name="Fraser C.M."/>
            <person name="Lillehaug J.R."/>
            <person name="Eisen J.A."/>
        </authorList>
    </citation>
    <scope>NUCLEOTIDE SEQUENCE [LARGE SCALE GENOMIC DNA]</scope>
    <source>
        <strain evidence="9">ATCC 33009 / NCIMB 11132 / Bath</strain>
    </source>
</reference>
<comment type="similarity">
    <text evidence="2 6">Belongs to the band 7/mec-2 family. HflC subfamily.</text>
</comment>
<dbReference type="GO" id="GO:0016020">
    <property type="term" value="C:membrane"/>
    <property type="evidence" value="ECO:0007669"/>
    <property type="project" value="UniProtKB-SubCell"/>
</dbReference>
<evidence type="ECO:0000259" key="7">
    <source>
        <dbReference type="SMART" id="SM00244"/>
    </source>
</evidence>
<proteinExistence type="inferred from homology"/>
<dbReference type="PANTHER" id="PTHR42911:SF1">
    <property type="entry name" value="MODULATOR OF FTSH PROTEASE HFLC"/>
    <property type="match status" value="1"/>
</dbReference>
<organism evidence="8 9">
    <name type="scientific">Methylococcus capsulatus (strain ATCC 33009 / NCIMB 11132 / Bath)</name>
    <dbReference type="NCBI Taxonomy" id="243233"/>
    <lineage>
        <taxon>Bacteria</taxon>
        <taxon>Pseudomonadati</taxon>
        <taxon>Pseudomonadota</taxon>
        <taxon>Gammaproteobacteria</taxon>
        <taxon>Methylococcales</taxon>
        <taxon>Methylococcaceae</taxon>
        <taxon>Methylococcus</taxon>
    </lineage>
</organism>
<dbReference type="GeneID" id="88224210"/>
<dbReference type="EMBL" id="AE017282">
    <property type="protein sequence ID" value="AAU91988.1"/>
    <property type="molecule type" value="Genomic_DNA"/>
</dbReference>
<keyword evidence="4" id="KW-1133">Transmembrane helix</keyword>
<dbReference type="CDD" id="cd03405">
    <property type="entry name" value="SPFH_HflC"/>
    <property type="match status" value="1"/>
</dbReference>
<evidence type="ECO:0000256" key="5">
    <source>
        <dbReference type="ARBA" id="ARBA00023136"/>
    </source>
</evidence>
<keyword evidence="5" id="KW-0472">Membrane</keyword>
<sequence>MVQTKVIIAVAGAAAVLASLSVFTVSETQKVIRFRLGEIVQSDYTPGIYLQVPFINNVKKFDGRILTLESKPERFLTSEKKNVIVDSFVKWRVKDVAKYYTTVAGDVIQANIRLDQIVKDAMRSEFSKRTIRELVSSERSQIRDVLSNAASPVAEQLGIQIVDVRVMRIDLPSEVSSSVYRRMEAERARVARDFRSRGAEAAERIRADADRQREVILADAYRDSELKRGEGEAAAADIYAQAYGKNKEFFSLYRSLSAYRTAIQEDDTLVLEPDSEFFRYFKKSTGK</sequence>
<evidence type="ECO:0000256" key="2">
    <source>
        <dbReference type="ARBA" id="ARBA00007862"/>
    </source>
</evidence>
<dbReference type="AlphaFoldDB" id="Q606N6"/>
<dbReference type="Pfam" id="PF01145">
    <property type="entry name" value="Band_7"/>
    <property type="match status" value="1"/>
</dbReference>
<dbReference type="PRINTS" id="PR00721">
    <property type="entry name" value="STOMATIN"/>
</dbReference>
<dbReference type="eggNOG" id="COG0330">
    <property type="taxonomic scope" value="Bacteria"/>
</dbReference>
<feature type="domain" description="Band 7" evidence="7">
    <location>
        <begin position="20"/>
        <end position="183"/>
    </location>
</feature>
<gene>
    <name evidence="8" type="primary">hflC</name>
    <name evidence="8" type="ordered locus">MCA1980</name>
</gene>
<evidence type="ECO:0000256" key="6">
    <source>
        <dbReference type="PIRNR" id="PIRNR005651"/>
    </source>
</evidence>
<dbReference type="KEGG" id="mca:MCA1980"/>
<dbReference type="PIRSF" id="PIRSF005651">
    <property type="entry name" value="HflC"/>
    <property type="match status" value="1"/>
</dbReference>
<keyword evidence="3" id="KW-0812">Transmembrane</keyword>
<accession>Q606N6</accession>
<dbReference type="Proteomes" id="UP000006821">
    <property type="component" value="Chromosome"/>
</dbReference>
<evidence type="ECO:0000313" key="8">
    <source>
        <dbReference type="EMBL" id="AAU91988.1"/>
    </source>
</evidence>
<evidence type="ECO:0000313" key="9">
    <source>
        <dbReference type="Proteomes" id="UP000006821"/>
    </source>
</evidence>
<dbReference type="PANTHER" id="PTHR42911">
    <property type="entry name" value="MODULATOR OF FTSH PROTEASE HFLC"/>
    <property type="match status" value="1"/>
</dbReference>
<dbReference type="Gene3D" id="3.30.479.30">
    <property type="entry name" value="Band 7 domain"/>
    <property type="match status" value="1"/>
</dbReference>
<evidence type="ECO:0000256" key="1">
    <source>
        <dbReference type="ARBA" id="ARBA00004167"/>
    </source>
</evidence>
<dbReference type="SUPFAM" id="SSF117892">
    <property type="entry name" value="Band 7/SPFH domain"/>
    <property type="match status" value="1"/>
</dbReference>
<comment type="subcellular location">
    <subcellularLocation>
        <location evidence="1">Membrane</location>
        <topology evidence="1">Single-pass membrane protein</topology>
    </subcellularLocation>
</comment>
<dbReference type="MEROPS" id="I87.001"/>
<evidence type="ECO:0000256" key="3">
    <source>
        <dbReference type="ARBA" id="ARBA00022692"/>
    </source>
</evidence>
<dbReference type="InterPro" id="IPR036013">
    <property type="entry name" value="Band_7/SPFH_dom_sf"/>
</dbReference>
<dbReference type="NCBIfam" id="TIGR01932">
    <property type="entry name" value="hflC"/>
    <property type="match status" value="1"/>
</dbReference>
<dbReference type="InterPro" id="IPR001972">
    <property type="entry name" value="Stomatin_HflK_fam"/>
</dbReference>
<dbReference type="InterPro" id="IPR001107">
    <property type="entry name" value="Band_7"/>
</dbReference>
<dbReference type="RefSeq" id="WP_010961225.1">
    <property type="nucleotide sequence ID" value="NC_002977.6"/>
</dbReference>